<feature type="domain" description="Formyl transferase N-terminal" evidence="7">
    <location>
        <begin position="5"/>
        <end position="184"/>
    </location>
</feature>
<dbReference type="CDD" id="cd08645">
    <property type="entry name" value="FMT_core_GART"/>
    <property type="match status" value="1"/>
</dbReference>
<dbReference type="EMBL" id="JBHUMM010000017">
    <property type="protein sequence ID" value="MFD2671891.1"/>
    <property type="molecule type" value="Genomic_DNA"/>
</dbReference>
<dbReference type="Gene3D" id="3.40.50.170">
    <property type="entry name" value="Formyl transferase, N-terminal domain"/>
    <property type="match status" value="1"/>
</dbReference>
<protein>
    <recommendedName>
        <fullName evidence="6">Phosphoribosylglycinamide formyltransferase</fullName>
        <ecNumber evidence="6">2.1.2.2</ecNumber>
    </recommendedName>
    <alternativeName>
        <fullName evidence="6">5'-phosphoribosylglycinamide transformylase</fullName>
    </alternativeName>
    <alternativeName>
        <fullName evidence="6">GAR transformylase</fullName>
        <shortName evidence="6">GART</shortName>
    </alternativeName>
</protein>
<dbReference type="EC" id="2.1.2.2" evidence="6"/>
<evidence type="ECO:0000256" key="1">
    <source>
        <dbReference type="ARBA" id="ARBA00005054"/>
    </source>
</evidence>
<comment type="similarity">
    <text evidence="4 6">Belongs to the GART family.</text>
</comment>
<dbReference type="PROSITE" id="PS00373">
    <property type="entry name" value="GART"/>
    <property type="match status" value="1"/>
</dbReference>
<comment type="caution">
    <text evidence="8">The sequence shown here is derived from an EMBL/GenBank/DDBJ whole genome shotgun (WGS) entry which is preliminary data.</text>
</comment>
<evidence type="ECO:0000256" key="5">
    <source>
        <dbReference type="ARBA" id="ARBA00047664"/>
    </source>
</evidence>
<evidence type="ECO:0000259" key="7">
    <source>
        <dbReference type="Pfam" id="PF00551"/>
    </source>
</evidence>
<dbReference type="NCBIfam" id="TIGR00639">
    <property type="entry name" value="PurN"/>
    <property type="match status" value="1"/>
</dbReference>
<feature type="active site" description="Proton donor" evidence="6">
    <location>
        <position position="111"/>
    </location>
</feature>
<evidence type="ECO:0000256" key="3">
    <source>
        <dbReference type="ARBA" id="ARBA00022755"/>
    </source>
</evidence>
<evidence type="ECO:0000256" key="4">
    <source>
        <dbReference type="ARBA" id="ARBA00038440"/>
    </source>
</evidence>
<comment type="catalytic activity">
    <reaction evidence="5 6">
        <text>N(1)-(5-phospho-beta-D-ribosyl)glycinamide + (6R)-10-formyltetrahydrofolate = N(2)-formyl-N(1)-(5-phospho-beta-D-ribosyl)glycinamide + (6S)-5,6,7,8-tetrahydrofolate + H(+)</text>
        <dbReference type="Rhea" id="RHEA:15053"/>
        <dbReference type="ChEBI" id="CHEBI:15378"/>
        <dbReference type="ChEBI" id="CHEBI:57453"/>
        <dbReference type="ChEBI" id="CHEBI:143788"/>
        <dbReference type="ChEBI" id="CHEBI:147286"/>
        <dbReference type="ChEBI" id="CHEBI:195366"/>
        <dbReference type="EC" id="2.1.2.2"/>
    </reaction>
</comment>
<accession>A0ABW5RAV7</accession>
<evidence type="ECO:0000256" key="6">
    <source>
        <dbReference type="HAMAP-Rule" id="MF_01930"/>
    </source>
</evidence>
<evidence type="ECO:0000313" key="8">
    <source>
        <dbReference type="EMBL" id="MFD2671891.1"/>
    </source>
</evidence>
<dbReference type="PANTHER" id="PTHR43369:SF2">
    <property type="entry name" value="PHOSPHORIBOSYLGLYCINAMIDE FORMYLTRANSFERASE"/>
    <property type="match status" value="1"/>
</dbReference>
<dbReference type="Proteomes" id="UP001597497">
    <property type="component" value="Unassembled WGS sequence"/>
</dbReference>
<dbReference type="InterPro" id="IPR004607">
    <property type="entry name" value="GART"/>
</dbReference>
<gene>
    <name evidence="6 8" type="primary">purN</name>
    <name evidence="8" type="ORF">ACFSUC_09750</name>
</gene>
<evidence type="ECO:0000256" key="2">
    <source>
        <dbReference type="ARBA" id="ARBA00022679"/>
    </source>
</evidence>
<keyword evidence="9" id="KW-1185">Reference proteome</keyword>
<dbReference type="GO" id="GO:0004644">
    <property type="term" value="F:phosphoribosylglycinamide formyltransferase activity"/>
    <property type="evidence" value="ECO:0007669"/>
    <property type="project" value="UniProtKB-EC"/>
</dbReference>
<feature type="binding site" evidence="6">
    <location>
        <position position="109"/>
    </location>
    <ligand>
        <name>(6R)-10-formyltetrahydrofolate</name>
        <dbReference type="ChEBI" id="CHEBI:195366"/>
    </ligand>
</feature>
<reference evidence="9" key="1">
    <citation type="journal article" date="2019" name="Int. J. Syst. Evol. Microbiol.">
        <title>The Global Catalogue of Microorganisms (GCM) 10K type strain sequencing project: providing services to taxonomists for standard genome sequencing and annotation.</title>
        <authorList>
            <consortium name="The Broad Institute Genomics Platform"/>
            <consortium name="The Broad Institute Genome Sequencing Center for Infectious Disease"/>
            <person name="Wu L."/>
            <person name="Ma J."/>
        </authorList>
    </citation>
    <scope>NUCLEOTIDE SEQUENCE [LARGE SCALE GENOMIC DNA]</scope>
    <source>
        <strain evidence="9">KCTC 33676</strain>
    </source>
</reference>
<proteinExistence type="inferred from homology"/>
<feature type="binding site" evidence="6">
    <location>
        <position position="67"/>
    </location>
    <ligand>
        <name>(6R)-10-formyltetrahydrofolate</name>
        <dbReference type="ChEBI" id="CHEBI:195366"/>
    </ligand>
</feature>
<dbReference type="InterPro" id="IPR001555">
    <property type="entry name" value="GART_AS"/>
</dbReference>
<dbReference type="SUPFAM" id="SSF53328">
    <property type="entry name" value="Formyltransferase"/>
    <property type="match status" value="1"/>
</dbReference>
<feature type="site" description="Raises pKa of active site His" evidence="6">
    <location>
        <position position="147"/>
    </location>
</feature>
<comment type="pathway">
    <text evidence="1 6">Purine metabolism; IMP biosynthesis via de novo pathway; N(2)-formyl-N(1)-(5-phospho-D-ribosyl)glycinamide from N(1)-(5-phospho-D-ribosyl)glycinamide (10-formyl THF route): step 1/1.</text>
</comment>
<dbReference type="InterPro" id="IPR036477">
    <property type="entry name" value="Formyl_transf_N_sf"/>
</dbReference>
<keyword evidence="3 6" id="KW-0658">Purine biosynthesis</keyword>
<name>A0ABW5RAV7_9BACL</name>
<feature type="binding site" evidence="6">
    <location>
        <begin position="92"/>
        <end position="95"/>
    </location>
    <ligand>
        <name>(6R)-10-formyltetrahydrofolate</name>
        <dbReference type="ChEBI" id="CHEBI:195366"/>
    </ligand>
</feature>
<organism evidence="8 9">
    <name type="scientific">Marinicrinis sediminis</name>
    <dbReference type="NCBI Taxonomy" id="1652465"/>
    <lineage>
        <taxon>Bacteria</taxon>
        <taxon>Bacillati</taxon>
        <taxon>Bacillota</taxon>
        <taxon>Bacilli</taxon>
        <taxon>Bacillales</taxon>
        <taxon>Paenibacillaceae</taxon>
    </lineage>
</organism>
<dbReference type="PANTHER" id="PTHR43369">
    <property type="entry name" value="PHOSPHORIBOSYLGLYCINAMIDE FORMYLTRANSFERASE"/>
    <property type="match status" value="1"/>
</dbReference>
<dbReference type="Pfam" id="PF00551">
    <property type="entry name" value="Formyl_trans_N"/>
    <property type="match status" value="1"/>
</dbReference>
<evidence type="ECO:0000313" key="9">
    <source>
        <dbReference type="Proteomes" id="UP001597497"/>
    </source>
</evidence>
<dbReference type="RefSeq" id="WP_379929366.1">
    <property type="nucleotide sequence ID" value="NZ_JBHUMM010000017.1"/>
</dbReference>
<feature type="binding site" evidence="6">
    <location>
        <begin position="14"/>
        <end position="16"/>
    </location>
    <ligand>
        <name>N(1)-(5-phospho-beta-D-ribosyl)glycinamide</name>
        <dbReference type="ChEBI" id="CHEBI:143788"/>
    </ligand>
</feature>
<comment type="function">
    <text evidence="6">Catalyzes the transfer of a formyl group from 10-formyltetrahydrofolate to 5-phospho-ribosyl-glycinamide (GAR), producing 5-phospho-ribosyl-N-formylglycinamide (FGAR) and tetrahydrofolate.</text>
</comment>
<keyword evidence="2 6" id="KW-0808">Transferase</keyword>
<sequence length="204" mass="22599">MNDFKVAVFASGSGTNFQAMIDQVESGQLDVKIELLVCDREGAPVIQRAHHAGIETLVLAPKSYATREAYESVILERLQEKGIELIVLAGYMRLITAVLLDAFPLRIINIHPSLLPAFPGKDGVRDAWTYGAKVTGCTVHFVDAGVDTGPIIAQQVVEVRQDDTVQSLHEQIHQAEQAIYPRVIQWIREGRVSMEGRKVRIKEA</sequence>
<dbReference type="HAMAP" id="MF_01930">
    <property type="entry name" value="PurN"/>
    <property type="match status" value="1"/>
</dbReference>
<dbReference type="InterPro" id="IPR002376">
    <property type="entry name" value="Formyl_transf_N"/>
</dbReference>